<name>A0A4Z1CLE7_9RHOB</name>
<keyword evidence="1" id="KW-0812">Transmembrane</keyword>
<dbReference type="RefSeq" id="WP_135817812.1">
    <property type="nucleotide sequence ID" value="NZ_SRPG01000109.1"/>
</dbReference>
<keyword evidence="3" id="KW-1185">Reference proteome</keyword>
<feature type="transmembrane region" description="Helical" evidence="1">
    <location>
        <begin position="86"/>
        <end position="111"/>
    </location>
</feature>
<accession>A0A4Z1CLE7</accession>
<evidence type="ECO:0000256" key="1">
    <source>
        <dbReference type="SAM" id="Phobius"/>
    </source>
</evidence>
<dbReference type="EMBL" id="SRPG01000109">
    <property type="protein sequence ID" value="TGN59046.1"/>
    <property type="molecule type" value="Genomic_DNA"/>
</dbReference>
<comment type="caution">
    <text evidence="2">The sequence shown here is derived from an EMBL/GenBank/DDBJ whole genome shotgun (WGS) entry which is preliminary data.</text>
</comment>
<evidence type="ECO:0000313" key="2">
    <source>
        <dbReference type="EMBL" id="TGN59046.1"/>
    </source>
</evidence>
<organism evidence="2 3">
    <name type="scientific">Paracoccus liaowanqingii</name>
    <dbReference type="NCBI Taxonomy" id="2560053"/>
    <lineage>
        <taxon>Bacteria</taxon>
        <taxon>Pseudomonadati</taxon>
        <taxon>Pseudomonadota</taxon>
        <taxon>Alphaproteobacteria</taxon>
        <taxon>Rhodobacterales</taxon>
        <taxon>Paracoccaceae</taxon>
        <taxon>Paracoccus</taxon>
    </lineage>
</organism>
<proteinExistence type="predicted"/>
<feature type="transmembrane region" description="Helical" evidence="1">
    <location>
        <begin position="35"/>
        <end position="54"/>
    </location>
</feature>
<gene>
    <name evidence="2" type="ORF">E4L95_11965</name>
</gene>
<keyword evidence="1" id="KW-1133">Transmembrane helix</keyword>
<sequence>MPRAIVEIFSLTVLGILFWLLVCLMGNTPEPWDASLYWAVAYPISVLLAGAIGFRMAHRGWIAGAVLTLAQFPVMVLLAGPSLMAVFGLGLLYVLAGPAALVSAICGWIGLKVSQHRWQ</sequence>
<reference evidence="2 3" key="1">
    <citation type="submission" date="2019-03" db="EMBL/GenBank/DDBJ databases">
        <authorList>
            <person name="Li J."/>
        </authorList>
    </citation>
    <scope>NUCLEOTIDE SEQUENCE [LARGE SCALE GENOMIC DNA]</scope>
    <source>
        <strain evidence="2 3">3058</strain>
    </source>
</reference>
<protein>
    <submittedName>
        <fullName evidence="2">Uncharacterized protein</fullName>
    </submittedName>
</protein>
<dbReference type="AlphaFoldDB" id="A0A4Z1CLE7"/>
<feature type="transmembrane region" description="Helical" evidence="1">
    <location>
        <begin position="61"/>
        <end position="80"/>
    </location>
</feature>
<keyword evidence="1" id="KW-0472">Membrane</keyword>
<evidence type="ECO:0000313" key="3">
    <source>
        <dbReference type="Proteomes" id="UP000297972"/>
    </source>
</evidence>
<dbReference type="OrthoDB" id="7474981at2"/>
<dbReference type="Proteomes" id="UP000297972">
    <property type="component" value="Unassembled WGS sequence"/>
</dbReference>